<dbReference type="EMBL" id="FNZH01000001">
    <property type="protein sequence ID" value="SEI84740.1"/>
    <property type="molecule type" value="Genomic_DNA"/>
</dbReference>
<dbReference type="AlphaFoldDB" id="A0A1H6U8X9"/>
<proteinExistence type="predicted"/>
<name>A0A1H6U8X9_9BACT</name>
<sequence length="47" mass="5197">MLPCIVLQSPGQNGFPWLKALEETLPGSGPDFIIDKECPHQLYEKGV</sequence>
<evidence type="ECO:0000313" key="2">
    <source>
        <dbReference type="Proteomes" id="UP000199403"/>
    </source>
</evidence>
<evidence type="ECO:0000313" key="1">
    <source>
        <dbReference type="EMBL" id="SEI84740.1"/>
    </source>
</evidence>
<keyword evidence="2" id="KW-1185">Reference proteome</keyword>
<organism evidence="1 2">
    <name type="scientific">Cyclobacterium xiamenense</name>
    <dbReference type="NCBI Taxonomy" id="1297121"/>
    <lineage>
        <taxon>Bacteria</taxon>
        <taxon>Pseudomonadati</taxon>
        <taxon>Bacteroidota</taxon>
        <taxon>Cytophagia</taxon>
        <taxon>Cytophagales</taxon>
        <taxon>Cyclobacteriaceae</taxon>
        <taxon>Cyclobacterium</taxon>
    </lineage>
</organism>
<reference evidence="2" key="1">
    <citation type="submission" date="2016-10" db="EMBL/GenBank/DDBJ databases">
        <authorList>
            <person name="Varghese N."/>
            <person name="Submissions S."/>
        </authorList>
    </citation>
    <scope>NUCLEOTIDE SEQUENCE [LARGE SCALE GENOMIC DNA]</scope>
    <source>
        <strain evidence="2">IBRC-M 10761</strain>
    </source>
</reference>
<protein>
    <submittedName>
        <fullName evidence="1">Uncharacterized protein</fullName>
    </submittedName>
</protein>
<gene>
    <name evidence="1" type="ORF">SAMN05192553_101520</name>
</gene>
<dbReference type="Proteomes" id="UP000199403">
    <property type="component" value="Unassembled WGS sequence"/>
</dbReference>
<accession>A0A1H6U8X9</accession>